<dbReference type="Gene3D" id="1.10.340.70">
    <property type="match status" value="1"/>
</dbReference>
<feature type="region of interest" description="Disordered" evidence="3">
    <location>
        <begin position="682"/>
        <end position="712"/>
    </location>
</feature>
<feature type="domain" description="C3H1-type" evidence="4">
    <location>
        <begin position="636"/>
        <end position="664"/>
    </location>
</feature>
<accession>A0ABN9TGX1</accession>
<evidence type="ECO:0000259" key="5">
    <source>
        <dbReference type="PROSITE" id="PS50966"/>
    </source>
</evidence>
<dbReference type="SUPFAM" id="SSF56672">
    <property type="entry name" value="DNA/RNA polymerases"/>
    <property type="match status" value="2"/>
</dbReference>
<evidence type="ECO:0000256" key="1">
    <source>
        <dbReference type="PROSITE-ProRule" id="PRU00723"/>
    </source>
</evidence>
<feature type="domain" description="Integrase catalytic" evidence="6">
    <location>
        <begin position="2146"/>
        <end position="2321"/>
    </location>
</feature>
<evidence type="ECO:0000256" key="2">
    <source>
        <dbReference type="SAM" id="Coils"/>
    </source>
</evidence>
<evidence type="ECO:0000313" key="7">
    <source>
        <dbReference type="EMBL" id="CAK0845143.1"/>
    </source>
</evidence>
<proteinExistence type="predicted"/>
<protein>
    <submittedName>
        <fullName evidence="7">Uncharacterized protein</fullName>
    </submittedName>
</protein>
<feature type="compositionally biased region" description="Low complexity" evidence="3">
    <location>
        <begin position="20"/>
        <end position="33"/>
    </location>
</feature>
<dbReference type="InterPro" id="IPR036397">
    <property type="entry name" value="RNaseH_sf"/>
</dbReference>
<dbReference type="PANTHER" id="PTHR37984">
    <property type="entry name" value="PROTEIN CBG26694"/>
    <property type="match status" value="1"/>
</dbReference>
<organism evidence="7 8">
    <name type="scientific">Prorocentrum cordatum</name>
    <dbReference type="NCBI Taxonomy" id="2364126"/>
    <lineage>
        <taxon>Eukaryota</taxon>
        <taxon>Sar</taxon>
        <taxon>Alveolata</taxon>
        <taxon>Dinophyceae</taxon>
        <taxon>Prorocentrales</taxon>
        <taxon>Prorocentraceae</taxon>
        <taxon>Prorocentrum</taxon>
    </lineage>
</organism>
<keyword evidence="2" id="KW-0175">Coiled coil</keyword>
<feature type="region of interest" description="Disordered" evidence="3">
    <location>
        <begin position="1"/>
        <end position="33"/>
    </location>
</feature>
<dbReference type="InterPro" id="IPR007527">
    <property type="entry name" value="Znf_SWIM"/>
</dbReference>
<evidence type="ECO:0000313" key="8">
    <source>
        <dbReference type="Proteomes" id="UP001189429"/>
    </source>
</evidence>
<keyword evidence="1" id="KW-0863">Zinc-finger</keyword>
<feature type="compositionally biased region" description="Basic and acidic residues" evidence="3">
    <location>
        <begin position="605"/>
        <end position="633"/>
    </location>
</feature>
<dbReference type="SMART" id="SM00356">
    <property type="entry name" value="ZnF_C3H1"/>
    <property type="match status" value="2"/>
</dbReference>
<dbReference type="Pfam" id="PF04434">
    <property type="entry name" value="SWIM"/>
    <property type="match status" value="1"/>
</dbReference>
<feature type="domain" description="C3H1-type" evidence="4">
    <location>
        <begin position="573"/>
        <end position="601"/>
    </location>
</feature>
<keyword evidence="1" id="KW-0862">Zinc</keyword>
<gene>
    <name evidence="7" type="ORF">PCOR1329_LOCUS39023</name>
</gene>
<dbReference type="PROSITE" id="PS50994">
    <property type="entry name" value="INTEGRASE"/>
    <property type="match status" value="1"/>
</dbReference>
<evidence type="ECO:0000256" key="3">
    <source>
        <dbReference type="SAM" id="MobiDB-lite"/>
    </source>
</evidence>
<dbReference type="Proteomes" id="UP001189429">
    <property type="component" value="Unassembled WGS sequence"/>
</dbReference>
<feature type="region of interest" description="Disordered" evidence="3">
    <location>
        <begin position="531"/>
        <end position="570"/>
    </location>
</feature>
<feature type="region of interest" description="Disordered" evidence="3">
    <location>
        <begin position="605"/>
        <end position="637"/>
    </location>
</feature>
<dbReference type="InterPro" id="IPR000571">
    <property type="entry name" value="Znf_CCCH"/>
</dbReference>
<feature type="zinc finger region" description="C3H1-type" evidence="1">
    <location>
        <begin position="573"/>
        <end position="601"/>
    </location>
</feature>
<dbReference type="PROSITE" id="PS50103">
    <property type="entry name" value="ZF_C3H1"/>
    <property type="match status" value="2"/>
</dbReference>
<feature type="zinc finger region" description="C3H1-type" evidence="1">
    <location>
        <begin position="636"/>
        <end position="664"/>
    </location>
</feature>
<dbReference type="Pfam" id="PF17921">
    <property type="entry name" value="Integrase_H2C2"/>
    <property type="match status" value="1"/>
</dbReference>
<dbReference type="InterPro" id="IPR050951">
    <property type="entry name" value="Retrovirus_Pol_polyprotein"/>
</dbReference>
<dbReference type="SUPFAM" id="SSF56024">
    <property type="entry name" value="Phospholipase D/nuclease"/>
    <property type="match status" value="1"/>
</dbReference>
<dbReference type="SUPFAM" id="SSF53098">
    <property type="entry name" value="Ribonuclease H-like"/>
    <property type="match status" value="1"/>
</dbReference>
<dbReference type="InterPro" id="IPR001584">
    <property type="entry name" value="Integrase_cat-core"/>
</dbReference>
<dbReference type="PROSITE" id="PS50966">
    <property type="entry name" value="ZF_SWIM"/>
    <property type="match status" value="1"/>
</dbReference>
<dbReference type="InterPro" id="IPR043502">
    <property type="entry name" value="DNA/RNA_pol_sf"/>
</dbReference>
<dbReference type="Gene3D" id="3.30.420.10">
    <property type="entry name" value="Ribonuclease H-like superfamily/Ribonuclease H"/>
    <property type="match status" value="1"/>
</dbReference>
<feature type="coiled-coil region" evidence="2">
    <location>
        <begin position="3548"/>
        <end position="3582"/>
    </location>
</feature>
<comment type="caution">
    <text evidence="7">The sequence shown here is derived from an EMBL/GenBank/DDBJ whole genome shotgun (WGS) entry which is preliminary data.</text>
</comment>
<dbReference type="Gene3D" id="3.10.10.10">
    <property type="entry name" value="HIV Type 1 Reverse Transcriptase, subunit A, domain 1"/>
    <property type="match status" value="1"/>
</dbReference>
<reference evidence="7" key="1">
    <citation type="submission" date="2023-10" db="EMBL/GenBank/DDBJ databases">
        <authorList>
            <person name="Chen Y."/>
            <person name="Shah S."/>
            <person name="Dougan E. K."/>
            <person name="Thang M."/>
            <person name="Chan C."/>
        </authorList>
    </citation>
    <scope>NUCLEOTIDE SEQUENCE [LARGE SCALE GENOMIC DNA]</scope>
</reference>
<keyword evidence="8" id="KW-1185">Reference proteome</keyword>
<dbReference type="PANTHER" id="PTHR37984:SF5">
    <property type="entry name" value="PROTEIN NYNRIN-LIKE"/>
    <property type="match status" value="1"/>
</dbReference>
<feature type="domain" description="SWIM-type" evidence="5">
    <location>
        <begin position="3468"/>
        <end position="3510"/>
    </location>
</feature>
<evidence type="ECO:0000259" key="4">
    <source>
        <dbReference type="PROSITE" id="PS50103"/>
    </source>
</evidence>
<dbReference type="InterPro" id="IPR012337">
    <property type="entry name" value="RNaseH-like_sf"/>
</dbReference>
<evidence type="ECO:0000259" key="6">
    <source>
        <dbReference type="PROSITE" id="PS50994"/>
    </source>
</evidence>
<dbReference type="Gene3D" id="3.30.870.10">
    <property type="entry name" value="Endonuclease Chain A"/>
    <property type="match status" value="1"/>
</dbReference>
<dbReference type="InterPro" id="IPR043128">
    <property type="entry name" value="Rev_trsase/Diguanyl_cyclase"/>
</dbReference>
<keyword evidence="1" id="KW-0479">Metal-binding</keyword>
<dbReference type="InterPro" id="IPR025202">
    <property type="entry name" value="PLD-like_dom"/>
</dbReference>
<dbReference type="CDD" id="cd00138">
    <property type="entry name" value="PLDc_SF"/>
    <property type="match status" value="1"/>
</dbReference>
<dbReference type="Pfam" id="PF13091">
    <property type="entry name" value="PLDc_2"/>
    <property type="match status" value="1"/>
</dbReference>
<dbReference type="Gene3D" id="3.30.70.270">
    <property type="match status" value="1"/>
</dbReference>
<dbReference type="EMBL" id="CAUYUJ010014717">
    <property type="protein sequence ID" value="CAK0845143.1"/>
    <property type="molecule type" value="Genomic_DNA"/>
</dbReference>
<name>A0ABN9TGX1_9DINO</name>
<dbReference type="Gene3D" id="4.10.1000.10">
    <property type="entry name" value="Zinc finger, CCCH-type"/>
    <property type="match status" value="1"/>
</dbReference>
<sequence>MTTPQRAPRAELGDAEAGDAEAGAEAGAPSTQAAAAPTAAAGAGVEVAGFDGSLLEAIADGVVAQPPLLAFGAWVQWRAGPGRRLRTAPAIAASESALWRSTVEALHGQDWQARLRMQAPAAARSPATPAAAQPQAAEDVLRLLDSPARASDAGSDATGALSDGSWGPLTDGEVLERLLKDVEPHESMRDFERRLLRARAVLTLRRQAVPEGAVEFGMRKARFLVEARAHCEGVVAALEARLHSVLDVETDDADEDVRVLMDLLAVARGVGAAPATPAFPLFGEDLPPGLPPRGGAAEAGSAEPSLAAALQGLAGALGRRADKKSSTIQVKPQYSLPTLGDGDFDVDSFVEEFEEMVGLANDGAGMSATEMVRVLGTCLKGSRQRAYKVELKQARRSGRLAADPDEVYQSLKERLMEFREGLLEKQQRLNAEWRTLSRGKMSALEFQATFENIVAEMELAGMGKSDRDLLLGYLALIPPAHRAEVLKDRRVYQRSGAQPEVRGVETWREAHRVLLKLEEAESSAKALVAAVGSDLAPSPGGGGGGRRRRGGGGGDQGPPEVGAVGGSGGASAEAPLKICYRMRDSGTCARGDACRFSHDRAAIADARRTKKDATGPKGKGADGKKGKGSDDGGKGGQKSQLCLQFLRGACSKSEKDCKFSHSGKAAQKVIAAVYAGAAAAKAPPPSFGSAGPSGSGQEAAPAAEEAARPAASGAAPKVQAAAGGKLEWVRRCGGVFGASYDLPQVNVIRGSPSPEGALKDLDQIPASAWTQVQEPDDGYHYLCHTHVYGLGIRTLLDGGAVFSLTWGATIVSIINSAIAEGKSPEDPDWPIAGLMHWGRDSKASSVADKGDLKTRGMVDLRLAFDGLDGTRVVRVFRLRLLRGGWDRPLLIILGAPALDTPPLGIGHRPTLQGHYLPGLGITVKRAEADAVQAKLLTIAAVFSECDVDRRRGEDRRAASAVGSLVWTGAACPSYPICMVGGQCPAEFGGGDTGVIVLDDSESSIPIYLSGEEGVRLELGDCALVPARASSFAAGAVGDVVANGAAAVWAAPGPWLGREQLVLVGNWDQPGVSIEVGDIVGAVIQTDGEPAGDDPSVAHVWQDWDELRDIVELEVPTDEYYAERLVYWQRKYPKAATTLLEHLLAVEGLLDVCIAAGYSMGAEKSLDRLAQPSFEALGEIVGREGSEACERHLELIKSWSVLEDVAALRRFLGTFNWIRGHFPKEVQKPLGVLTQQLKKDAEWPMTPEKVAAQRAIQQLACEAIRLAAIDMVGAISKDRPLEQVADFCPYGWGGSVYQLAADRRTLNVLGMYGGCLSLAQSNWHPRRGELYAQRETRREARKDFGRLPALCWTDHAAAVKDATGEAETDSTVIRWVGEIESDGSRLMNLSGRSAALGDGPSRENEAHGKFLSEQAHSLANIAIEGDSIALYLPDYGCERRRSAEQARAARQLQLAAPGLRLRMVPHDPPLADGAGGLYYIAPPRFPGDASSKARKQLRNDVLTAVAAVLRESAARWPKVVIGTGHGGLVAAAAAHPGVVEAALALRYAREAEGMQIAEAWVNIRAFVAIGPRAHSPSKIGFVREAFPEFGAAAHGDERPAPLYLVEGAGAHRRFGQDLGEALGVTVSATLGEILMQEVVAAPPRLLEFSGGRCACGRSSLVLARCGQCIRADRELEEEARLAEVPEDAFEEPEAVDVAASAARMRAVRPQPAVAVGPGPCIAVSAELVRDLLEFGGGRADFTCNCIRVRRAPAAGVVALEAARGYSYRLSCFVVPQGPEPGVEVALAQPCVEFELELVAEIDLERLQVGLPKGAELIQLFACAWLLWEGGARLPALGATRVHRHCRGSAVSNGAIIKVSSYSSAYSEVFAGTLGLAWYRAIRDRFGGRASGAFVEFADSDFARGEREAFEVPDVLGAITSKQAPASEQACSRTEPTGGGDHCLTSSVAAVALGRVARAPERGTAAFDAEVADGRKLEDADIAVREAYAAKVRGCEPEAGSEPFELSKSLRAHIIGDQWKDEDLGPICMQLRAESGAGDRPEAQRLGEDFALEQFVTVGPGEQRWLLVLPASGGPGSGISWRRFIFLHVHAGPSGGHKTAVATRECARRLVVWPGLAADIEKWCASCWACLRFRKQTTKVQASFIVARHRLPFHHVVIDMEGRITPPDVDGFAYVLTYICVTTGPPLLEPLKNLQHSEVRRAFFRCATRAKTWPMLVSSDRGKEFCNALMEELWALLNFAGRFGTSWRPCEQADAERSNIECAREIGIFLHDVFKCAPGQWAELLPIVEFVLWNSPGKSALSPRDLCMGWSLASPLERELLPLEPAVREAVSDVAAAQFEQFRRLREVYLQHRARAGRRRAELANRTRSSRRPEVGDMVMFKDPKLSKAVAGHAPGRRPLRGPFEVLSTKGNVATLRDPETRQVLKDIHGDFLIGVPGLVDDTERIVELEEDDGRGRASAGQLLAARLAPGGGEAAEAQAPRVKARMREVKVGRLVAYQGEEAKRCRVGKVLSVAEDLSSVTVHVYQAAVDGRLQVVWTAAYDRQESADFQRQRVETLEAKRVLGVVGPKKGVLNHAAASRLARAGWRLDEGAVRHGALAAAAVVPAAPRLSNLPSSRVIALVAACRPLEELDLKIGEVQAWAHGVPLFVEIFDGVGRLSQAVQSLGAANAVCSVVAGIDLKRRTCGQYWDLSRAKDRARLRYLLFEVLKPAGAHWALPCAKWSSLGGHQPDANAHALASFTMDGLEHFDGAGCLASFEGPRAHALVASAEWQQRFGSAEAPRGRWRYVLPDGCMFHCRSPDEEPLAMQKPCVIVGNFPLDLLDIQCRRGALRPLGRGLEGVEVASVGQSGDAGSSMIGAARALEGPRMPCEPGRAAAPAAGVTRSVDKLSDAEMAERKARREPAAAAARKKWAELAKKGDWDQVRMPGKCFRFAEVKVSPRRSAEYKAKVLEAVGLVGECSGYKHLGSQELEALKEMISLKAEAFWVKGTARTVMRGFKHDVVTTGLPVRGPPIRLKGPGASIVREELEAGVEQGLYSRGTSPWGSWAFPTKEHASGRRRRTVVDYRMVNRRMVMFVYYIRRCRDVKGELVGCAFISGMDGARGFNLLVNTEHAKEVLAVLADCGCYLPEVLQLGPATGPFDFQFCTDELFTGTGRGRCGSVWKNYIDDFWVRTGQWLNGRAYTDREYEEMLAASQSYDRAKSMLVGLCVAQSATGAAAMEGGGVALANGLRVLVVAAAVRTAALMGEGLRAGVQLTQDIFEAAGDLVQSVSWSLSGLAHEVCEGVVLVVRVVVVVQCCYALYCLRSWVACRAQRAALERAATAGEAAQRGLTSSARACEAGDGPAFGAEPMARAAAAGRSPSGATSSADGAASPVVALRREAQFETPLIGAAARPRAEVLQIQRSAAVALRDLEHSDRQRAARARDLAACGAVVSAKLVEAARSAAAKDAGDLCEFEVEVAGSRGVRYDVRLRAGRLAAALLPASCTCADFVSGGGGPCKHIGAAWCCAVGGNFSELVELALAAGRKEGAAGGPQRRAALAPSDPLGLAGAVRELRDSEAEVVRLREEVQQLRAQLGVASRRGAVAEFLSASETLAAWARACGEAESYVYVACFTFDQPGVVNYLEAARARGLTVRLVFSGRDKALTNNQGPRLQRLRACGCEVRAHKGSRLHAKVMMTEREIVLGSCNFTTASLGNVERGVSLQELSEEAVLEQKEWFEQLFEAAPPFKDGIGEVVPPSPAR</sequence>
<dbReference type="InterPro" id="IPR041588">
    <property type="entry name" value="Integrase_H2C2"/>
</dbReference>